<protein>
    <recommendedName>
        <fullName evidence="5">MYND-type domain-containing protein</fullName>
    </recommendedName>
</protein>
<keyword evidence="2 4" id="KW-0863">Zinc-finger</keyword>
<keyword evidence="1" id="KW-0479">Metal-binding</keyword>
<evidence type="ECO:0000313" key="7">
    <source>
        <dbReference type="Proteomes" id="UP001437256"/>
    </source>
</evidence>
<dbReference type="Gene3D" id="6.10.140.2220">
    <property type="match status" value="1"/>
</dbReference>
<comment type="caution">
    <text evidence="6">The sequence shown here is derived from an EMBL/GenBank/DDBJ whole genome shotgun (WGS) entry which is preliminary data.</text>
</comment>
<sequence length="522" mass="58969">MSSIVINGFTFCATHGSEICNKCGCCDYRKTNNTHVRHPKLLKLNEELDSRPSLVDAFREVTKRNESPPYQCKSHETANCTTCFDWDQKVLDRIKLFKPRNHIPVESSRDEKLGLLAAMGVKLPPATLLPEPVVDKRLRLALDASQYLEDVVKDLPVNPTAYPLWTTGSNTKSRYEATRRGNASEAIRFGLSKMLYGQSEQDLYESPFMDLRQTIMSLANGADNGITRSIIQDKDCDHAICIRVVEVRRIDEVPMFVVVCGRGTRTTPLKDTIGWVQETINASSGEPAVQRITATPQEQNLLLTLLTANAKHLSSDYNPTRCETELAFMLSFLLPVGPIPQRTLGRLTNSSGCVLCGKETAKRCTGCLSVEYCSEECQKLHWAEHKSQCRSLKGAHWQTVKLSPDTNLMINLQDPLNRSLNVEDFQKQKARPVVNIHGNQAFLVKIQRSAARPQEPTPMSVYDRQRSISLLLHIQEDREAYEMAMEEMRHGNGVKIYRWAKHINDLELSICFNRAPPTVPVW</sequence>
<gene>
    <name evidence="6" type="ORF">AAF712_001136</name>
</gene>
<dbReference type="Pfam" id="PF01753">
    <property type="entry name" value="zf-MYND"/>
    <property type="match status" value="1"/>
</dbReference>
<dbReference type="Proteomes" id="UP001437256">
    <property type="component" value="Unassembled WGS sequence"/>
</dbReference>
<evidence type="ECO:0000256" key="1">
    <source>
        <dbReference type="ARBA" id="ARBA00022723"/>
    </source>
</evidence>
<evidence type="ECO:0000256" key="3">
    <source>
        <dbReference type="ARBA" id="ARBA00022833"/>
    </source>
</evidence>
<dbReference type="EMBL" id="JBBXMP010000002">
    <property type="protein sequence ID" value="KAL0072211.1"/>
    <property type="molecule type" value="Genomic_DNA"/>
</dbReference>
<evidence type="ECO:0000259" key="5">
    <source>
        <dbReference type="PROSITE" id="PS50865"/>
    </source>
</evidence>
<organism evidence="6 7">
    <name type="scientific">Marasmius tenuissimus</name>
    <dbReference type="NCBI Taxonomy" id="585030"/>
    <lineage>
        <taxon>Eukaryota</taxon>
        <taxon>Fungi</taxon>
        <taxon>Dikarya</taxon>
        <taxon>Basidiomycota</taxon>
        <taxon>Agaricomycotina</taxon>
        <taxon>Agaricomycetes</taxon>
        <taxon>Agaricomycetidae</taxon>
        <taxon>Agaricales</taxon>
        <taxon>Marasmiineae</taxon>
        <taxon>Marasmiaceae</taxon>
        <taxon>Marasmius</taxon>
    </lineage>
</organism>
<evidence type="ECO:0000256" key="2">
    <source>
        <dbReference type="ARBA" id="ARBA00022771"/>
    </source>
</evidence>
<dbReference type="InterPro" id="IPR002893">
    <property type="entry name" value="Znf_MYND"/>
</dbReference>
<feature type="domain" description="MYND-type" evidence="5">
    <location>
        <begin position="353"/>
        <end position="389"/>
    </location>
</feature>
<evidence type="ECO:0000313" key="6">
    <source>
        <dbReference type="EMBL" id="KAL0072211.1"/>
    </source>
</evidence>
<accession>A0ABR3AFQ2</accession>
<proteinExistence type="predicted"/>
<evidence type="ECO:0000256" key="4">
    <source>
        <dbReference type="PROSITE-ProRule" id="PRU00134"/>
    </source>
</evidence>
<dbReference type="PROSITE" id="PS50865">
    <property type="entry name" value="ZF_MYND_2"/>
    <property type="match status" value="1"/>
</dbReference>
<dbReference type="SUPFAM" id="SSF144232">
    <property type="entry name" value="HIT/MYND zinc finger-like"/>
    <property type="match status" value="1"/>
</dbReference>
<keyword evidence="7" id="KW-1185">Reference proteome</keyword>
<keyword evidence="3" id="KW-0862">Zinc</keyword>
<name>A0ABR3AFQ2_9AGAR</name>
<dbReference type="PROSITE" id="PS01360">
    <property type="entry name" value="ZF_MYND_1"/>
    <property type="match status" value="1"/>
</dbReference>
<reference evidence="6 7" key="1">
    <citation type="submission" date="2024-05" db="EMBL/GenBank/DDBJ databases">
        <title>A draft genome resource for the thread blight pathogen Marasmius tenuissimus strain MS-2.</title>
        <authorList>
            <person name="Yulfo-Soto G.E."/>
            <person name="Baruah I.K."/>
            <person name="Amoako-Attah I."/>
            <person name="Bukari Y."/>
            <person name="Meinhardt L.W."/>
            <person name="Bailey B.A."/>
            <person name="Cohen S.P."/>
        </authorList>
    </citation>
    <scope>NUCLEOTIDE SEQUENCE [LARGE SCALE GENOMIC DNA]</scope>
    <source>
        <strain evidence="6 7">MS-2</strain>
    </source>
</reference>